<dbReference type="Pfam" id="PF02534">
    <property type="entry name" value="T4SS-DNA_transf"/>
    <property type="match status" value="1"/>
</dbReference>
<keyword evidence="5" id="KW-1133">Transmembrane helix</keyword>
<gene>
    <name evidence="8" type="ORF">WHI96_26200</name>
</gene>
<comment type="subcellular location">
    <subcellularLocation>
        <location evidence="1">Cell membrane</location>
        <topology evidence="1">Multi-pass membrane protein</topology>
    </subcellularLocation>
</comment>
<evidence type="ECO:0000256" key="1">
    <source>
        <dbReference type="ARBA" id="ARBA00004651"/>
    </source>
</evidence>
<evidence type="ECO:0000256" key="4">
    <source>
        <dbReference type="ARBA" id="ARBA00022692"/>
    </source>
</evidence>
<dbReference type="Proteomes" id="UP001464923">
    <property type="component" value="Unassembled WGS sequence"/>
</dbReference>
<keyword evidence="9" id="KW-1185">Reference proteome</keyword>
<feature type="region of interest" description="Disordered" evidence="7">
    <location>
        <begin position="614"/>
        <end position="643"/>
    </location>
</feature>
<keyword evidence="3" id="KW-1003">Cell membrane</keyword>
<protein>
    <submittedName>
        <fullName evidence="8">Type IV secretory system conjugative DNA transfer family protein</fullName>
    </submittedName>
</protein>
<name>A0ABV1K245_9PSEU</name>
<evidence type="ECO:0000256" key="3">
    <source>
        <dbReference type="ARBA" id="ARBA00022475"/>
    </source>
</evidence>
<dbReference type="CDD" id="cd01127">
    <property type="entry name" value="TrwB_TraG_TraD_VirD4"/>
    <property type="match status" value="1"/>
</dbReference>
<evidence type="ECO:0000256" key="2">
    <source>
        <dbReference type="ARBA" id="ARBA00008806"/>
    </source>
</evidence>
<dbReference type="EMBL" id="JBEDNP010000031">
    <property type="protein sequence ID" value="MEQ3542305.1"/>
    <property type="molecule type" value="Genomic_DNA"/>
</dbReference>
<sequence length="643" mass="68726">MGRVMGALFSSTALVLAVFAGGALVAWSRGARGLAAGLAAVALLPAATIVTALSWPALVAVAALALVIVWHRWTRSSATVSRWASRSRRKVGVASSLDIVRHAGTLAVRRRTSTVRPSLAGLPRLQRWRLATTEAAVELCRTGALRVWALVEDVVIVVGGPRTGKTGWLAGRVLDAPGAALVTSTRTDLLDLCAPIRRQARGEVFVFNPAGLGDRTSTITFDPLTGCADPVTATERATDMLAAVASGSGGDREFWDGQARRVLAALLHAAALGHKRMTDVLGWVADPDSAGREVPALLRRSGVTAFEQDAMQFITTNERTRSSITSSVMPALGWLTHPAAAAAAEPGAGFDVARLLDGRATVFLLGAEEAQTAPLVCALTGHIAREARRLAAGQPAGRLDPPLGLFLDEAALISPVPLESWTADMGGRGVTILCAFQSRAQLLARWGEHKAATILNNTAAVMIFGGTRDKADLEFWSTLAGERDERVSTTDEHGRVASRSVRKVPVLAPAQIANLPAGRVVVIRRGIAPVIGRARMAWKRSDVRRRARLMRRVEAESRRHRRNEAVRVWVDAQLERALLLLAARWPARFGELAERVRSSNRMFAELRAIRHGDNNGGEATALVEPIPGEGPADGPTGDGRWQR</sequence>
<proteinExistence type="inferred from homology"/>
<dbReference type="PANTHER" id="PTHR37937">
    <property type="entry name" value="CONJUGATIVE TRANSFER: DNA TRANSPORT"/>
    <property type="match status" value="1"/>
</dbReference>
<evidence type="ECO:0000313" key="9">
    <source>
        <dbReference type="Proteomes" id="UP001464923"/>
    </source>
</evidence>
<dbReference type="SUPFAM" id="SSF52540">
    <property type="entry name" value="P-loop containing nucleoside triphosphate hydrolases"/>
    <property type="match status" value="1"/>
</dbReference>
<evidence type="ECO:0000256" key="5">
    <source>
        <dbReference type="ARBA" id="ARBA00022989"/>
    </source>
</evidence>
<dbReference type="InterPro" id="IPR003688">
    <property type="entry name" value="TraG/VirD4"/>
</dbReference>
<dbReference type="InterPro" id="IPR027417">
    <property type="entry name" value="P-loop_NTPase"/>
</dbReference>
<organism evidence="8 9">
    <name type="scientific">Pseudonocardia tropica</name>
    <dbReference type="NCBI Taxonomy" id="681289"/>
    <lineage>
        <taxon>Bacteria</taxon>
        <taxon>Bacillati</taxon>
        <taxon>Actinomycetota</taxon>
        <taxon>Actinomycetes</taxon>
        <taxon>Pseudonocardiales</taxon>
        <taxon>Pseudonocardiaceae</taxon>
        <taxon>Pseudonocardia</taxon>
    </lineage>
</organism>
<evidence type="ECO:0000256" key="7">
    <source>
        <dbReference type="SAM" id="MobiDB-lite"/>
    </source>
</evidence>
<reference evidence="8 9" key="1">
    <citation type="submission" date="2024-03" db="EMBL/GenBank/DDBJ databases">
        <title>Draft genome sequence of Pseudonocardia tropica JCM 19149.</title>
        <authorList>
            <person name="Butdee W."/>
            <person name="Duangmal K."/>
        </authorList>
    </citation>
    <scope>NUCLEOTIDE SEQUENCE [LARGE SCALE GENOMIC DNA]</scope>
    <source>
        <strain evidence="8 9">JCM 19149</strain>
    </source>
</reference>
<dbReference type="PANTHER" id="PTHR37937:SF1">
    <property type="entry name" value="CONJUGATIVE TRANSFER: DNA TRANSPORT"/>
    <property type="match status" value="1"/>
</dbReference>
<evidence type="ECO:0000256" key="6">
    <source>
        <dbReference type="ARBA" id="ARBA00023136"/>
    </source>
</evidence>
<comment type="similarity">
    <text evidence="2">Belongs to the VirD4/TraG family.</text>
</comment>
<evidence type="ECO:0000313" key="8">
    <source>
        <dbReference type="EMBL" id="MEQ3542305.1"/>
    </source>
</evidence>
<dbReference type="Gene3D" id="3.40.50.300">
    <property type="entry name" value="P-loop containing nucleotide triphosphate hydrolases"/>
    <property type="match status" value="1"/>
</dbReference>
<dbReference type="InterPro" id="IPR051539">
    <property type="entry name" value="T4SS-coupling_protein"/>
</dbReference>
<comment type="caution">
    <text evidence="8">The sequence shown here is derived from an EMBL/GenBank/DDBJ whole genome shotgun (WGS) entry which is preliminary data.</text>
</comment>
<dbReference type="RefSeq" id="WP_345646812.1">
    <property type="nucleotide sequence ID" value="NZ_BAABLY010000042.1"/>
</dbReference>
<keyword evidence="4" id="KW-0812">Transmembrane</keyword>
<accession>A0ABV1K245</accession>
<keyword evidence="6" id="KW-0472">Membrane</keyword>